<feature type="transmembrane region" description="Helical" evidence="5">
    <location>
        <begin position="65"/>
        <end position="88"/>
    </location>
</feature>
<evidence type="ECO:0000256" key="3">
    <source>
        <dbReference type="ARBA" id="ARBA00022989"/>
    </source>
</evidence>
<dbReference type="STRING" id="573570.F7310_05455"/>
<dbReference type="Proteomes" id="UP000184222">
    <property type="component" value="Chromosome"/>
</dbReference>
<accession>A0A1L4BSL1</accession>
<evidence type="ECO:0000256" key="1">
    <source>
        <dbReference type="ARBA" id="ARBA00004141"/>
    </source>
</evidence>
<protein>
    <recommendedName>
        <fullName evidence="8">PQ-loop repeat-containing protein</fullName>
    </recommendedName>
</protein>
<name>A0A1L4BSL1_9GAMM</name>
<dbReference type="KEGG" id="frx:F7310_05455"/>
<dbReference type="SUPFAM" id="SSF103473">
    <property type="entry name" value="MFS general substrate transporter"/>
    <property type="match status" value="1"/>
</dbReference>
<evidence type="ECO:0000313" key="7">
    <source>
        <dbReference type="Proteomes" id="UP000184222"/>
    </source>
</evidence>
<dbReference type="Gene3D" id="1.20.1280.290">
    <property type="match status" value="1"/>
</dbReference>
<keyword evidence="3 5" id="KW-1133">Transmembrane helix</keyword>
<keyword evidence="2 5" id="KW-0812">Transmembrane</keyword>
<evidence type="ECO:0008006" key="8">
    <source>
        <dbReference type="Google" id="ProtNLM"/>
    </source>
</evidence>
<evidence type="ECO:0000313" key="6">
    <source>
        <dbReference type="EMBL" id="API86832.1"/>
    </source>
</evidence>
<dbReference type="EMBL" id="CP016796">
    <property type="protein sequence ID" value="API86832.1"/>
    <property type="molecule type" value="Genomic_DNA"/>
</dbReference>
<dbReference type="AlphaFoldDB" id="A0A1L4BSL1"/>
<comment type="subcellular location">
    <subcellularLocation>
        <location evidence="1">Membrane</location>
        <topology evidence="1">Multi-pass membrane protein</topology>
    </subcellularLocation>
</comment>
<feature type="transmembrane region" description="Helical" evidence="5">
    <location>
        <begin position="6"/>
        <end position="25"/>
    </location>
</feature>
<evidence type="ECO:0000256" key="5">
    <source>
        <dbReference type="SAM" id="Phobius"/>
    </source>
</evidence>
<organism evidence="6 7">
    <name type="scientific">Francisella uliginis</name>
    <dbReference type="NCBI Taxonomy" id="573570"/>
    <lineage>
        <taxon>Bacteria</taxon>
        <taxon>Pseudomonadati</taxon>
        <taxon>Pseudomonadota</taxon>
        <taxon>Gammaproteobacteria</taxon>
        <taxon>Thiotrichales</taxon>
        <taxon>Francisellaceae</taxon>
        <taxon>Francisella</taxon>
    </lineage>
</organism>
<reference evidence="6 7" key="1">
    <citation type="journal article" date="2016" name="Appl. Environ. Microbiol.">
        <title>Whole genome relationships among Francisella bacteria of diverse origin define new species and provide specific regions for detection.</title>
        <authorList>
            <person name="Challacombe J.F."/>
            <person name="Petersen J.M."/>
            <person name="Gallegos-Graves V."/>
            <person name="Hodge D."/>
            <person name="Pillai S."/>
            <person name="Kuske C.R."/>
        </authorList>
    </citation>
    <scope>NUCLEOTIDE SEQUENCE [LARGE SCALE GENOMIC DNA]</scope>
    <source>
        <strain evidence="7">TX07-7310</strain>
    </source>
</reference>
<dbReference type="Pfam" id="PF04193">
    <property type="entry name" value="PQ-loop"/>
    <property type="match status" value="1"/>
</dbReference>
<keyword evidence="4 5" id="KW-0472">Membrane</keyword>
<sequence>MLSIYSYIITLLFGLALFFNAVLFIPQAIKIVKAKNAQSISLITFTGFISMQFISVLYGLLQNDWILTIGFLMSMISCGLVIICALIYRNKRKD</sequence>
<dbReference type="RefSeq" id="WP_072712357.1">
    <property type="nucleotide sequence ID" value="NZ_CP016796.1"/>
</dbReference>
<gene>
    <name evidence="6" type="ORF">F7310_05455</name>
</gene>
<dbReference type="InterPro" id="IPR036259">
    <property type="entry name" value="MFS_trans_sf"/>
</dbReference>
<evidence type="ECO:0000256" key="2">
    <source>
        <dbReference type="ARBA" id="ARBA00022692"/>
    </source>
</evidence>
<dbReference type="InterPro" id="IPR006603">
    <property type="entry name" value="PQ-loop_rpt"/>
</dbReference>
<dbReference type="GO" id="GO:0016020">
    <property type="term" value="C:membrane"/>
    <property type="evidence" value="ECO:0007669"/>
    <property type="project" value="UniProtKB-SubCell"/>
</dbReference>
<evidence type="ECO:0000256" key="4">
    <source>
        <dbReference type="ARBA" id="ARBA00023136"/>
    </source>
</evidence>
<feature type="transmembrane region" description="Helical" evidence="5">
    <location>
        <begin position="37"/>
        <end position="59"/>
    </location>
</feature>
<dbReference type="OrthoDB" id="514649at2"/>
<keyword evidence="7" id="KW-1185">Reference proteome</keyword>
<proteinExistence type="predicted"/>